<dbReference type="GO" id="GO:0005524">
    <property type="term" value="F:ATP binding"/>
    <property type="evidence" value="ECO:0007669"/>
    <property type="project" value="UniProtKB-KW"/>
</dbReference>
<accession>A0A7X9SLE7</accession>
<dbReference type="InterPro" id="IPR004604">
    <property type="entry name" value="DNA_recomb/repair_RecN"/>
</dbReference>
<dbReference type="GO" id="GO:0006310">
    <property type="term" value="P:DNA recombination"/>
    <property type="evidence" value="ECO:0007669"/>
    <property type="project" value="InterPro"/>
</dbReference>
<dbReference type="CDD" id="cd03241">
    <property type="entry name" value="ABC_RecN"/>
    <property type="match status" value="2"/>
</dbReference>
<evidence type="ECO:0000256" key="4">
    <source>
        <dbReference type="ARBA" id="ARBA00022741"/>
    </source>
</evidence>
<name>A0A7X9SLE7_CLOBE</name>
<feature type="coiled-coil region" evidence="10">
    <location>
        <begin position="253"/>
        <end position="297"/>
    </location>
</feature>
<dbReference type="Pfam" id="PF02463">
    <property type="entry name" value="SMC_N"/>
    <property type="match status" value="1"/>
</dbReference>
<feature type="domain" description="RecF/RecN/SMC N-terminal" evidence="11">
    <location>
        <begin position="2"/>
        <end position="506"/>
    </location>
</feature>
<organism evidence="12 13">
    <name type="scientific">Clostridium beijerinckii</name>
    <name type="common">Clostridium MP</name>
    <dbReference type="NCBI Taxonomy" id="1520"/>
    <lineage>
        <taxon>Bacteria</taxon>
        <taxon>Bacillati</taxon>
        <taxon>Bacillota</taxon>
        <taxon>Clostridia</taxon>
        <taxon>Eubacteriales</taxon>
        <taxon>Clostridiaceae</taxon>
        <taxon>Clostridium</taxon>
    </lineage>
</organism>
<evidence type="ECO:0000256" key="8">
    <source>
        <dbReference type="ARBA" id="ARBA00033408"/>
    </source>
</evidence>
<gene>
    <name evidence="12" type="primary">recN</name>
    <name evidence="12" type="ORF">HF849_04680</name>
</gene>
<dbReference type="PANTHER" id="PTHR11059:SF0">
    <property type="entry name" value="DNA REPAIR PROTEIN RECN"/>
    <property type="match status" value="1"/>
</dbReference>
<reference evidence="12 13" key="1">
    <citation type="submission" date="2020-04" db="EMBL/GenBank/DDBJ databases">
        <authorList>
            <person name="Hitch T.C.A."/>
            <person name="Wylensek D."/>
            <person name="Clavel T."/>
        </authorList>
    </citation>
    <scope>NUCLEOTIDE SEQUENCE [LARGE SCALE GENOMIC DNA]</scope>
    <source>
        <strain evidence="12 13">WB01_NA02</strain>
    </source>
</reference>
<dbReference type="PIRSF" id="PIRSF003128">
    <property type="entry name" value="RecN"/>
    <property type="match status" value="1"/>
</dbReference>
<evidence type="ECO:0000256" key="6">
    <source>
        <dbReference type="ARBA" id="ARBA00022840"/>
    </source>
</evidence>
<protein>
    <recommendedName>
        <fullName evidence="3 9">DNA repair protein RecN</fullName>
    </recommendedName>
    <alternativeName>
        <fullName evidence="8 9">Recombination protein N</fullName>
    </alternativeName>
</protein>
<keyword evidence="6" id="KW-0067">ATP-binding</keyword>
<evidence type="ECO:0000256" key="10">
    <source>
        <dbReference type="SAM" id="Coils"/>
    </source>
</evidence>
<keyword evidence="5 9" id="KW-0227">DNA damage</keyword>
<keyword evidence="7 9" id="KW-0234">DNA repair</keyword>
<dbReference type="PANTHER" id="PTHR11059">
    <property type="entry name" value="DNA REPAIR PROTEIN RECN"/>
    <property type="match status" value="1"/>
</dbReference>
<evidence type="ECO:0000256" key="7">
    <source>
        <dbReference type="ARBA" id="ARBA00023204"/>
    </source>
</evidence>
<proteinExistence type="inferred from homology"/>
<dbReference type="Gene3D" id="3.40.50.300">
    <property type="entry name" value="P-loop containing nucleotide triphosphate hydrolases"/>
    <property type="match status" value="2"/>
</dbReference>
<dbReference type="Proteomes" id="UP000587880">
    <property type="component" value="Unassembled WGS sequence"/>
</dbReference>
<evidence type="ECO:0000313" key="12">
    <source>
        <dbReference type="EMBL" id="NMF04056.1"/>
    </source>
</evidence>
<comment type="caution">
    <text evidence="12">The sequence shown here is derived from an EMBL/GenBank/DDBJ whole genome shotgun (WGS) entry which is preliminary data.</text>
</comment>
<comment type="similarity">
    <text evidence="2 9">Belongs to the RecN family.</text>
</comment>
<dbReference type="FunFam" id="3.40.50.300:FF:000356">
    <property type="entry name" value="DNA repair protein RecN"/>
    <property type="match status" value="1"/>
</dbReference>
<evidence type="ECO:0000256" key="9">
    <source>
        <dbReference type="PIRNR" id="PIRNR003128"/>
    </source>
</evidence>
<evidence type="ECO:0000256" key="2">
    <source>
        <dbReference type="ARBA" id="ARBA00009441"/>
    </source>
</evidence>
<comment type="function">
    <text evidence="1 9">May be involved in recombinational repair of damaged DNA.</text>
</comment>
<dbReference type="SUPFAM" id="SSF52540">
    <property type="entry name" value="P-loop containing nucleoside triphosphate hydrolases"/>
    <property type="match status" value="1"/>
</dbReference>
<dbReference type="GO" id="GO:0006281">
    <property type="term" value="P:DNA repair"/>
    <property type="evidence" value="ECO:0007669"/>
    <property type="project" value="UniProtKB-KW"/>
</dbReference>
<keyword evidence="4" id="KW-0547">Nucleotide-binding</keyword>
<dbReference type="GO" id="GO:0043590">
    <property type="term" value="C:bacterial nucleoid"/>
    <property type="evidence" value="ECO:0007669"/>
    <property type="project" value="TreeGrafter"/>
</dbReference>
<keyword evidence="10" id="KW-0175">Coiled coil</keyword>
<dbReference type="InterPro" id="IPR003395">
    <property type="entry name" value="RecF/RecN/SMC_N"/>
</dbReference>
<dbReference type="GO" id="GO:0009432">
    <property type="term" value="P:SOS response"/>
    <property type="evidence" value="ECO:0007669"/>
    <property type="project" value="TreeGrafter"/>
</dbReference>
<evidence type="ECO:0000256" key="5">
    <source>
        <dbReference type="ARBA" id="ARBA00022763"/>
    </source>
</evidence>
<dbReference type="EMBL" id="JABAGD010000005">
    <property type="protein sequence ID" value="NMF04056.1"/>
    <property type="molecule type" value="Genomic_DNA"/>
</dbReference>
<evidence type="ECO:0000313" key="13">
    <source>
        <dbReference type="Proteomes" id="UP000587880"/>
    </source>
</evidence>
<dbReference type="NCBIfam" id="TIGR00634">
    <property type="entry name" value="recN"/>
    <property type="match status" value="1"/>
</dbReference>
<sequence length="562" mass="64720">MLIQLNIKNFALIEDMTINFSEGFNILSGETGAGKSIMIDAIDFVLGGKFSKNLIRTGEDRTYVEALFSLEKSKVSEVLEELDIEYEDVLIISRESHASGKNLIKVNGKSLITSQLRKIRAKLLDIHGQHANQELLQRNTHISYLDGFIGDEMINPIGRFSDLRADLIKIREEINRICGNQDREKLLDYLKFQIEDIEKAKLKKDEEETLKEEYNILANAEKINNSLSISYGILSGNEELNVIDSISKIMHELSNVENHFEKIKKNKQLIEEAFYTLEEASREIRDMAEEIVFDQDALEKVNARIYEINTYKKKYAPTIPEILDYYEKIKKEYNEILNSEQIIEGLKEKEKEIISKMEKEALILHELRVRKSKFLEEKILRELTFVGLEKSRMEISIVRQEAFNEKGFDEVSFLISTNPGEPLMPLEKVLSGGELSRIMLALKCVFAEKDEIPTLIFDEIDTGISGAVAQRVGEKMYQLSDTHQVLCITHLPQIAVLSDHHYFVMKKVKDNKTFTRIKILEKEEKELEISKMLAGDDVTEATLNNVKEMIKLSELKKLEIKK</sequence>
<dbReference type="RefSeq" id="WP_168981219.1">
    <property type="nucleotide sequence ID" value="NZ_JABAGD010000005.1"/>
</dbReference>
<dbReference type="AlphaFoldDB" id="A0A7X9SLE7"/>
<dbReference type="InterPro" id="IPR027417">
    <property type="entry name" value="P-loop_NTPase"/>
</dbReference>
<evidence type="ECO:0000256" key="1">
    <source>
        <dbReference type="ARBA" id="ARBA00003618"/>
    </source>
</evidence>
<evidence type="ECO:0000259" key="11">
    <source>
        <dbReference type="Pfam" id="PF02463"/>
    </source>
</evidence>
<evidence type="ECO:0000256" key="3">
    <source>
        <dbReference type="ARBA" id="ARBA00021315"/>
    </source>
</evidence>